<organism evidence="2 3">
    <name type="scientific">Trifolium medium</name>
    <dbReference type="NCBI Taxonomy" id="97028"/>
    <lineage>
        <taxon>Eukaryota</taxon>
        <taxon>Viridiplantae</taxon>
        <taxon>Streptophyta</taxon>
        <taxon>Embryophyta</taxon>
        <taxon>Tracheophyta</taxon>
        <taxon>Spermatophyta</taxon>
        <taxon>Magnoliopsida</taxon>
        <taxon>eudicotyledons</taxon>
        <taxon>Gunneridae</taxon>
        <taxon>Pentapetalae</taxon>
        <taxon>rosids</taxon>
        <taxon>fabids</taxon>
        <taxon>Fabales</taxon>
        <taxon>Fabaceae</taxon>
        <taxon>Papilionoideae</taxon>
        <taxon>50 kb inversion clade</taxon>
        <taxon>NPAAA clade</taxon>
        <taxon>Hologalegina</taxon>
        <taxon>IRL clade</taxon>
        <taxon>Trifolieae</taxon>
        <taxon>Trifolium</taxon>
    </lineage>
</organism>
<dbReference type="AlphaFoldDB" id="A0A392REH3"/>
<feature type="non-terminal residue" evidence="2">
    <location>
        <position position="1"/>
    </location>
</feature>
<proteinExistence type="predicted"/>
<evidence type="ECO:0000313" key="2">
    <source>
        <dbReference type="EMBL" id="MCI34971.1"/>
    </source>
</evidence>
<accession>A0A392REH3</accession>
<sequence>RQQKGQVSKILENEGATNSVSDPQMSGMRKGARPCTPSHKLRDFYS</sequence>
<evidence type="ECO:0000313" key="3">
    <source>
        <dbReference type="Proteomes" id="UP000265520"/>
    </source>
</evidence>
<feature type="region of interest" description="Disordered" evidence="1">
    <location>
        <begin position="1"/>
        <end position="46"/>
    </location>
</feature>
<reference evidence="2 3" key="1">
    <citation type="journal article" date="2018" name="Front. Plant Sci.">
        <title>Red Clover (Trifolium pratense) and Zigzag Clover (T. medium) - A Picture of Genomic Similarities and Differences.</title>
        <authorList>
            <person name="Dluhosova J."/>
            <person name="Istvanek J."/>
            <person name="Nedelnik J."/>
            <person name="Repkova J."/>
        </authorList>
    </citation>
    <scope>NUCLEOTIDE SEQUENCE [LARGE SCALE GENOMIC DNA]</scope>
    <source>
        <strain evidence="3">cv. 10/8</strain>
        <tissue evidence="2">Leaf</tissue>
    </source>
</reference>
<evidence type="ECO:0000256" key="1">
    <source>
        <dbReference type="SAM" id="MobiDB-lite"/>
    </source>
</evidence>
<keyword evidence="3" id="KW-1185">Reference proteome</keyword>
<dbReference type="Proteomes" id="UP000265520">
    <property type="component" value="Unassembled WGS sequence"/>
</dbReference>
<name>A0A392REH3_9FABA</name>
<feature type="compositionally biased region" description="Polar residues" evidence="1">
    <location>
        <begin position="15"/>
        <end position="24"/>
    </location>
</feature>
<protein>
    <submittedName>
        <fullName evidence="2">Uncharacterized protein</fullName>
    </submittedName>
</protein>
<comment type="caution">
    <text evidence="2">The sequence shown here is derived from an EMBL/GenBank/DDBJ whole genome shotgun (WGS) entry which is preliminary data.</text>
</comment>
<dbReference type="EMBL" id="LXQA010218877">
    <property type="protein sequence ID" value="MCI34971.1"/>
    <property type="molecule type" value="Genomic_DNA"/>
</dbReference>